<evidence type="ECO:0000256" key="1">
    <source>
        <dbReference type="SAM" id="MobiDB-lite"/>
    </source>
</evidence>
<dbReference type="GeneID" id="81428782"/>
<proteinExistence type="predicted"/>
<sequence>MSLLTIFVNMHDSLISVVYGGENGTVDLLHVPSRQGSESIAETPTVDARRPASTVDEIGDMHLRSPAYDGPEMTSIASGPCRTSRDQTPGAGMYIDSTVSGARAILMRVGHTTEASTTSLPRNHPPESKDKE</sequence>
<feature type="region of interest" description="Disordered" evidence="1">
    <location>
        <begin position="110"/>
        <end position="132"/>
    </location>
</feature>
<dbReference type="EMBL" id="JAPQKN010000004">
    <property type="protein sequence ID" value="KAJ5160477.1"/>
    <property type="molecule type" value="Genomic_DNA"/>
</dbReference>
<reference evidence="2" key="1">
    <citation type="submission" date="2022-11" db="EMBL/GenBank/DDBJ databases">
        <authorList>
            <person name="Petersen C."/>
        </authorList>
    </citation>
    <scope>NUCLEOTIDE SEQUENCE</scope>
    <source>
        <strain evidence="2">IBT 26290</strain>
    </source>
</reference>
<organism evidence="2 3">
    <name type="scientific">Penicillium canariense</name>
    <dbReference type="NCBI Taxonomy" id="189055"/>
    <lineage>
        <taxon>Eukaryota</taxon>
        <taxon>Fungi</taxon>
        <taxon>Dikarya</taxon>
        <taxon>Ascomycota</taxon>
        <taxon>Pezizomycotina</taxon>
        <taxon>Eurotiomycetes</taxon>
        <taxon>Eurotiomycetidae</taxon>
        <taxon>Eurotiales</taxon>
        <taxon>Aspergillaceae</taxon>
        <taxon>Penicillium</taxon>
    </lineage>
</organism>
<accession>A0A9W9HWU5</accession>
<dbReference type="Proteomes" id="UP001149163">
    <property type="component" value="Unassembled WGS sequence"/>
</dbReference>
<name>A0A9W9HWU5_9EURO</name>
<comment type="caution">
    <text evidence="2">The sequence shown here is derived from an EMBL/GenBank/DDBJ whole genome shotgun (WGS) entry which is preliminary data.</text>
</comment>
<dbReference type="RefSeq" id="XP_056542035.1">
    <property type="nucleotide sequence ID" value="XM_056689606.1"/>
</dbReference>
<dbReference type="AlphaFoldDB" id="A0A9W9HWU5"/>
<evidence type="ECO:0000313" key="3">
    <source>
        <dbReference type="Proteomes" id="UP001149163"/>
    </source>
</evidence>
<protein>
    <submittedName>
        <fullName evidence="2">Uncharacterized protein</fullName>
    </submittedName>
</protein>
<keyword evidence="3" id="KW-1185">Reference proteome</keyword>
<feature type="region of interest" description="Disordered" evidence="1">
    <location>
        <begin position="62"/>
        <end position="90"/>
    </location>
</feature>
<evidence type="ECO:0000313" key="2">
    <source>
        <dbReference type="EMBL" id="KAJ5160477.1"/>
    </source>
</evidence>
<reference evidence="2" key="2">
    <citation type="journal article" date="2023" name="IMA Fungus">
        <title>Comparative genomic study of the Penicillium genus elucidates a diverse pangenome and 15 lateral gene transfer events.</title>
        <authorList>
            <person name="Petersen C."/>
            <person name="Sorensen T."/>
            <person name="Nielsen M.R."/>
            <person name="Sondergaard T.E."/>
            <person name="Sorensen J.L."/>
            <person name="Fitzpatrick D.A."/>
            <person name="Frisvad J.C."/>
            <person name="Nielsen K.L."/>
        </authorList>
    </citation>
    <scope>NUCLEOTIDE SEQUENCE</scope>
    <source>
        <strain evidence="2">IBT 26290</strain>
    </source>
</reference>
<gene>
    <name evidence="2" type="ORF">N7482_007481</name>
</gene>